<organism evidence="2 3">
    <name type="scientific">Postechiella marina</name>
    <dbReference type="NCBI Taxonomy" id="943941"/>
    <lineage>
        <taxon>Bacteria</taxon>
        <taxon>Pseudomonadati</taxon>
        <taxon>Bacteroidota</taxon>
        <taxon>Flavobacteriia</taxon>
        <taxon>Flavobacteriales</taxon>
        <taxon>Flavobacteriaceae</taxon>
        <taxon>Postechiella</taxon>
    </lineage>
</organism>
<evidence type="ECO:0000313" key="3">
    <source>
        <dbReference type="Proteomes" id="UP001501496"/>
    </source>
</evidence>
<dbReference type="RefSeq" id="WP_344785970.1">
    <property type="nucleotide sequence ID" value="NZ_BAABCA010000001.1"/>
</dbReference>
<reference evidence="3" key="1">
    <citation type="journal article" date="2019" name="Int. J. Syst. Evol. Microbiol.">
        <title>The Global Catalogue of Microorganisms (GCM) 10K type strain sequencing project: providing services to taxonomists for standard genome sequencing and annotation.</title>
        <authorList>
            <consortium name="The Broad Institute Genomics Platform"/>
            <consortium name="The Broad Institute Genome Sequencing Center for Infectious Disease"/>
            <person name="Wu L."/>
            <person name="Ma J."/>
        </authorList>
    </citation>
    <scope>NUCLEOTIDE SEQUENCE [LARGE SCALE GENOMIC DNA]</scope>
    <source>
        <strain evidence="3">JCM 17630</strain>
    </source>
</reference>
<name>A0ABP8BYX5_9FLAO</name>
<accession>A0ABP8BYX5</accession>
<gene>
    <name evidence="2" type="ORF">GCM10022291_01540</name>
</gene>
<keyword evidence="3" id="KW-1185">Reference proteome</keyword>
<evidence type="ECO:0000313" key="2">
    <source>
        <dbReference type="EMBL" id="GAA4230727.1"/>
    </source>
</evidence>
<feature type="region of interest" description="Disordered" evidence="1">
    <location>
        <begin position="21"/>
        <end position="44"/>
    </location>
</feature>
<protein>
    <submittedName>
        <fullName evidence="2">Uncharacterized protein</fullName>
    </submittedName>
</protein>
<proteinExistence type="predicted"/>
<evidence type="ECO:0000256" key="1">
    <source>
        <dbReference type="SAM" id="MobiDB-lite"/>
    </source>
</evidence>
<dbReference type="EMBL" id="BAABCA010000001">
    <property type="protein sequence ID" value="GAA4230727.1"/>
    <property type="molecule type" value="Genomic_DNA"/>
</dbReference>
<sequence length="44" mass="5221">MLYTKEKSKTKRRSYDYLHLHDVTGKAKKRRKTGRISLSGQPKE</sequence>
<comment type="caution">
    <text evidence="2">The sequence shown here is derived from an EMBL/GenBank/DDBJ whole genome shotgun (WGS) entry which is preliminary data.</text>
</comment>
<dbReference type="Proteomes" id="UP001501496">
    <property type="component" value="Unassembled WGS sequence"/>
</dbReference>